<dbReference type="PANTHER" id="PTHR34129:SF1">
    <property type="entry name" value="DUF952 DOMAIN-CONTAINING PROTEIN"/>
    <property type="match status" value="1"/>
</dbReference>
<protein>
    <submittedName>
        <fullName evidence="1">DUF952 domain-containing protein</fullName>
    </submittedName>
</protein>
<comment type="caution">
    <text evidence="1">The sequence shown here is derived from an EMBL/GenBank/DDBJ whole genome shotgun (WGS) entry which is preliminary data.</text>
</comment>
<gene>
    <name evidence="1" type="ORF">GCM10022223_39690</name>
</gene>
<dbReference type="Pfam" id="PF06108">
    <property type="entry name" value="DUF952"/>
    <property type="match status" value="1"/>
</dbReference>
<dbReference type="Proteomes" id="UP001501074">
    <property type="component" value="Unassembled WGS sequence"/>
</dbReference>
<dbReference type="PANTHER" id="PTHR34129">
    <property type="entry name" value="BLR1139 PROTEIN"/>
    <property type="match status" value="1"/>
</dbReference>
<name>A0ABP6ZX06_9ACTN</name>
<dbReference type="Gene3D" id="3.20.170.20">
    <property type="entry name" value="Protein of unknown function DUF952"/>
    <property type="match status" value="1"/>
</dbReference>
<evidence type="ECO:0000313" key="2">
    <source>
        <dbReference type="Proteomes" id="UP001501074"/>
    </source>
</evidence>
<reference evidence="2" key="1">
    <citation type="journal article" date="2019" name="Int. J. Syst. Evol. Microbiol.">
        <title>The Global Catalogue of Microorganisms (GCM) 10K type strain sequencing project: providing services to taxonomists for standard genome sequencing and annotation.</title>
        <authorList>
            <consortium name="The Broad Institute Genomics Platform"/>
            <consortium name="The Broad Institute Genome Sequencing Center for Infectious Disease"/>
            <person name="Wu L."/>
            <person name="Ma J."/>
        </authorList>
    </citation>
    <scope>NUCLEOTIDE SEQUENCE [LARGE SCALE GENOMIC DNA]</scope>
    <source>
        <strain evidence="2">JCM 16902</strain>
    </source>
</reference>
<dbReference type="RefSeq" id="WP_231480872.1">
    <property type="nucleotide sequence ID" value="NZ_BAAAZO010000006.1"/>
</dbReference>
<dbReference type="EMBL" id="BAAAZO010000006">
    <property type="protein sequence ID" value="GAA3618944.1"/>
    <property type="molecule type" value="Genomic_DNA"/>
</dbReference>
<proteinExistence type="predicted"/>
<dbReference type="SUPFAM" id="SSF56399">
    <property type="entry name" value="ADP-ribosylation"/>
    <property type="match status" value="1"/>
</dbReference>
<sequence>MTRVLHIALAPEWTEAEALGRYEKSSRGVTLAQEGFIHASTVSQAAVVLGKFYGDLPPAGLRLLVVDEEKCAEQGTPMRWDDVPGSDSPFPHFYGPIPVDAVVAVLEFTGPELPDVSSYDVAR</sequence>
<accession>A0ABP6ZX06</accession>
<evidence type="ECO:0000313" key="1">
    <source>
        <dbReference type="EMBL" id="GAA3618944.1"/>
    </source>
</evidence>
<keyword evidence="2" id="KW-1185">Reference proteome</keyword>
<organism evidence="1 2">
    <name type="scientific">Kineosporia mesophila</name>
    <dbReference type="NCBI Taxonomy" id="566012"/>
    <lineage>
        <taxon>Bacteria</taxon>
        <taxon>Bacillati</taxon>
        <taxon>Actinomycetota</taxon>
        <taxon>Actinomycetes</taxon>
        <taxon>Kineosporiales</taxon>
        <taxon>Kineosporiaceae</taxon>
        <taxon>Kineosporia</taxon>
    </lineage>
</organism>
<dbReference type="InterPro" id="IPR009297">
    <property type="entry name" value="DUF952"/>
</dbReference>